<dbReference type="Pfam" id="PF00963">
    <property type="entry name" value="Cohesin"/>
    <property type="match status" value="1"/>
</dbReference>
<evidence type="ECO:0000313" key="3">
    <source>
        <dbReference type="EMBL" id="NWJ43691.1"/>
    </source>
</evidence>
<evidence type="ECO:0000259" key="2">
    <source>
        <dbReference type="Pfam" id="PF18962"/>
    </source>
</evidence>
<dbReference type="NCBIfam" id="TIGR04183">
    <property type="entry name" value="Por_Secre_tail"/>
    <property type="match status" value="1"/>
</dbReference>
<sequence length="940" mass="101221">MSQSIEIPNNMMNIQDTHNIPIFIYNVSELESIQLKIEYDESIVVAEDIIENPVGILDAGYTFTPNLTEPGIINLAIGSNSANIFSGSGMVAQITFKSIGNLGEFSYLTILDAQINSDWQISAVDGSIEIILDELMITGQDNSGIGANHVITLGMCDECADEWKFGEDEDDYPDPPSGEYTNINFYQLDWFGQEDENGNVCNQIEFSTNFRSQHSIRELTSWGIKGSTGGGLSSDIDINLSWDSDILNSTSDNFQIFIYVGDTGYNMQVINNINVSQSDLTLNENNEPNIWVMLGGCADTGETEIYYHDFDGDGLGGGITAQYCSGYEPDDWVTNSDDMDDNCYSNVYDCVDECDGILEYDCLGVCGGYAITDACDVCDSDNNNNNQCNDCNFDPNGGAILDNCGNCILEGENTTCEMDCTGNWGGSTIHDDCDICGGNQIDGDLDDDGDICETECTEDLDCNGDCGGIATTDDCDICVGGNSGQIACIQDCNGIWGGNFTIDECGVCDSNPNNDNEQCLDCNGNVNGDYELDNCGVCDNDSSNDCQLDCNNEWGGGASIDNCQICSGGSTGLILCEQDCNGDWGGYAFMDECDVCDSDNTNNNQCFDCNFDPNGGAIIDNCNECILAGEVSSCIQGCDGYWNNNGLEMKYDECEVCMGNNSSCTDCSGDVNGAAQIDACETCAGGNSGVDPCPIDCLDVPNGIAIEDHCGTCDSDPLNDCILDCSGDWGGSAEIDENCPICFGGTTGLEPCIEDCNGVWGGNFEEDLCGICDADVENNDQCVDCNGTVDGLAYLGNCGNCVEDASDLSYECEPDCDGIYGGNHPPTFTCQNGDIACGFDACFDLGNDDFLLPQRFDINRIYPNPFNPQATIDFEVSEPTLVQLNIYNLKGQKVNVLINAFTLQGYYSVIWNGTNHPSGIYFVILQSSNSIVKQKMMLIK</sequence>
<dbReference type="InterPro" id="IPR026444">
    <property type="entry name" value="Secre_tail"/>
</dbReference>
<dbReference type="Proteomes" id="UP000523105">
    <property type="component" value="Unassembled WGS sequence"/>
</dbReference>
<dbReference type="InterPro" id="IPR008965">
    <property type="entry name" value="CBM2/CBM3_carb-bd_dom_sf"/>
</dbReference>
<dbReference type="CDD" id="cd08547">
    <property type="entry name" value="Type_II_cohesin"/>
    <property type="match status" value="1"/>
</dbReference>
<dbReference type="AlphaFoldDB" id="A0A7K4MQ38"/>
<name>A0A7K4MQ38_9ARCH</name>
<organism evidence="3 4">
    <name type="scientific">Marine Group I thaumarchaeote</name>
    <dbReference type="NCBI Taxonomy" id="2511932"/>
    <lineage>
        <taxon>Archaea</taxon>
        <taxon>Nitrososphaerota</taxon>
        <taxon>Marine Group I</taxon>
    </lineage>
</organism>
<feature type="domain" description="Secretion system C-terminal sorting" evidence="2">
    <location>
        <begin position="861"/>
        <end position="936"/>
    </location>
</feature>
<dbReference type="GO" id="GO:0030246">
    <property type="term" value="F:carbohydrate binding"/>
    <property type="evidence" value="ECO:0007669"/>
    <property type="project" value="InterPro"/>
</dbReference>
<comment type="caution">
    <text evidence="3">The sequence shown here is derived from an EMBL/GenBank/DDBJ whole genome shotgun (WGS) entry which is preliminary data.</text>
</comment>
<dbReference type="EMBL" id="JACASV010000044">
    <property type="protein sequence ID" value="NWJ43691.1"/>
    <property type="molecule type" value="Genomic_DNA"/>
</dbReference>
<dbReference type="Gene3D" id="2.60.40.4070">
    <property type="match status" value="1"/>
</dbReference>
<accession>A0A7K4MQ38</accession>
<dbReference type="Gene3D" id="2.60.40.680">
    <property type="match status" value="1"/>
</dbReference>
<dbReference type="Pfam" id="PF18962">
    <property type="entry name" value="Por_Secre_tail"/>
    <property type="match status" value="1"/>
</dbReference>
<dbReference type="SUPFAM" id="SSF49384">
    <property type="entry name" value="Carbohydrate-binding domain"/>
    <property type="match status" value="1"/>
</dbReference>
<dbReference type="GO" id="GO:0000272">
    <property type="term" value="P:polysaccharide catabolic process"/>
    <property type="evidence" value="ECO:0007669"/>
    <property type="project" value="InterPro"/>
</dbReference>
<feature type="domain" description="Cohesin" evidence="1">
    <location>
        <begin position="15"/>
        <end position="115"/>
    </location>
</feature>
<dbReference type="InterPro" id="IPR002102">
    <property type="entry name" value="Cohesin_dom"/>
</dbReference>
<evidence type="ECO:0000313" key="4">
    <source>
        <dbReference type="Proteomes" id="UP000523105"/>
    </source>
</evidence>
<gene>
    <name evidence="3" type="ORF">HX837_05760</name>
</gene>
<evidence type="ECO:0000259" key="1">
    <source>
        <dbReference type="Pfam" id="PF00963"/>
    </source>
</evidence>
<proteinExistence type="predicted"/>
<reference evidence="3 4" key="1">
    <citation type="journal article" date="2019" name="Environ. Microbiol.">
        <title>Genomics insights into ecotype formation of ammonia-oxidizing archaea in the deep ocean.</title>
        <authorList>
            <person name="Wang Y."/>
            <person name="Huang J.M."/>
            <person name="Cui G.J."/>
            <person name="Nunoura T."/>
            <person name="Takaki Y."/>
            <person name="Li W.L."/>
            <person name="Li J."/>
            <person name="Gao Z.M."/>
            <person name="Takai K."/>
            <person name="Zhang A.Q."/>
            <person name="Stepanauskas R."/>
        </authorList>
    </citation>
    <scope>NUCLEOTIDE SEQUENCE [LARGE SCALE GENOMIC DNA]</scope>
    <source>
        <strain evidence="3 4">L15b</strain>
    </source>
</reference>
<protein>
    <submittedName>
        <fullName evidence="3">T9SS type A sorting domain-containing protein</fullName>
    </submittedName>
</protein>